<gene>
    <name evidence="13" type="ORF">MSP1404_LOCUS434</name>
</gene>
<keyword evidence="7" id="KW-0970">Cilium biogenesis/degradation</keyword>
<name>A0A7S0PI75_MICPS</name>
<evidence type="ECO:0000256" key="2">
    <source>
        <dbReference type="ARBA" id="ARBA00004245"/>
    </source>
</evidence>
<accession>A0A7S0PI75</accession>
<evidence type="ECO:0000256" key="10">
    <source>
        <dbReference type="ARBA" id="ARBA00023175"/>
    </source>
</evidence>
<organism evidence="13">
    <name type="scientific">Micromonas pusilla</name>
    <name type="common">Picoplanktonic green alga</name>
    <name type="synonym">Chromulina pusilla</name>
    <dbReference type="NCBI Taxonomy" id="38833"/>
    <lineage>
        <taxon>Eukaryota</taxon>
        <taxon>Viridiplantae</taxon>
        <taxon>Chlorophyta</taxon>
        <taxon>Mamiellophyceae</taxon>
        <taxon>Mamiellales</taxon>
        <taxon>Mamiellaceae</taxon>
        <taxon>Micromonas</taxon>
    </lineage>
</organism>
<dbReference type="GO" id="GO:0005868">
    <property type="term" value="C:cytoplasmic dynein complex"/>
    <property type="evidence" value="ECO:0007669"/>
    <property type="project" value="InterPro"/>
</dbReference>
<keyword evidence="9" id="KW-0969">Cilium</keyword>
<dbReference type="GO" id="GO:0035735">
    <property type="term" value="P:intraciliary transport involved in cilium assembly"/>
    <property type="evidence" value="ECO:0007669"/>
    <property type="project" value="InterPro"/>
</dbReference>
<keyword evidence="10" id="KW-0505">Motor protein</keyword>
<keyword evidence="4" id="KW-0217">Developmental protein</keyword>
<proteinExistence type="inferred from homology"/>
<evidence type="ECO:0000256" key="8">
    <source>
        <dbReference type="ARBA" id="ARBA00023017"/>
    </source>
</evidence>
<evidence type="ECO:0000313" key="13">
    <source>
        <dbReference type="EMBL" id="CAD8575863.1"/>
    </source>
</evidence>
<keyword evidence="6" id="KW-0493">Microtubule</keyword>
<dbReference type="EMBL" id="HBEV01000524">
    <property type="protein sequence ID" value="CAD8575863.1"/>
    <property type="molecule type" value="Transcribed_RNA"/>
</dbReference>
<evidence type="ECO:0000256" key="4">
    <source>
        <dbReference type="ARBA" id="ARBA00022473"/>
    </source>
</evidence>
<evidence type="ECO:0000256" key="5">
    <source>
        <dbReference type="ARBA" id="ARBA00022490"/>
    </source>
</evidence>
<dbReference type="GO" id="GO:0005930">
    <property type="term" value="C:axoneme"/>
    <property type="evidence" value="ECO:0007669"/>
    <property type="project" value="TreeGrafter"/>
</dbReference>
<keyword evidence="8" id="KW-0243">Dynein</keyword>
<evidence type="ECO:0000256" key="9">
    <source>
        <dbReference type="ARBA" id="ARBA00023069"/>
    </source>
</evidence>
<dbReference type="GO" id="GO:0036064">
    <property type="term" value="C:ciliary basal body"/>
    <property type="evidence" value="ECO:0007669"/>
    <property type="project" value="TreeGrafter"/>
</dbReference>
<keyword evidence="5" id="KW-0963">Cytoplasm</keyword>
<protein>
    <submittedName>
        <fullName evidence="13">Uncharacterized protein</fullName>
    </submittedName>
</protein>
<dbReference type="InterPro" id="IPR040045">
    <property type="entry name" value="DYNC2LI1"/>
</dbReference>
<evidence type="ECO:0000256" key="3">
    <source>
        <dbReference type="ARBA" id="ARBA00006831"/>
    </source>
</evidence>
<dbReference type="GO" id="GO:0005874">
    <property type="term" value="C:microtubule"/>
    <property type="evidence" value="ECO:0007669"/>
    <property type="project" value="UniProtKB-KW"/>
</dbReference>
<dbReference type="PANTHER" id="PTHR13236:SF0">
    <property type="entry name" value="CYTOPLASMIC DYNEIN 2 LIGHT INTERMEDIATE CHAIN 1"/>
    <property type="match status" value="1"/>
</dbReference>
<keyword evidence="11" id="KW-0206">Cytoskeleton</keyword>
<reference evidence="13" key="1">
    <citation type="submission" date="2021-01" db="EMBL/GenBank/DDBJ databases">
        <authorList>
            <person name="Corre E."/>
            <person name="Pelletier E."/>
            <person name="Niang G."/>
            <person name="Scheremetjew M."/>
            <person name="Finn R."/>
            <person name="Kale V."/>
            <person name="Holt S."/>
            <person name="Cochrane G."/>
            <person name="Meng A."/>
            <person name="Brown T."/>
            <person name="Cohen L."/>
        </authorList>
    </citation>
    <scope>NUCLEOTIDE SEQUENCE</scope>
    <source>
        <strain evidence="13">CCMP494</strain>
    </source>
</reference>
<evidence type="ECO:0000256" key="11">
    <source>
        <dbReference type="ARBA" id="ARBA00023212"/>
    </source>
</evidence>
<evidence type="ECO:0000256" key="7">
    <source>
        <dbReference type="ARBA" id="ARBA00022794"/>
    </source>
</evidence>
<evidence type="ECO:0000256" key="6">
    <source>
        <dbReference type="ARBA" id="ARBA00022701"/>
    </source>
</evidence>
<dbReference type="GO" id="GO:0035721">
    <property type="term" value="P:intraciliary retrograde transport"/>
    <property type="evidence" value="ECO:0007669"/>
    <property type="project" value="InterPro"/>
</dbReference>
<dbReference type="AlphaFoldDB" id="A0A7S0PI75"/>
<dbReference type="PANTHER" id="PTHR13236">
    <property type="entry name" value="DYNEIN 2 LIGHT INTERMEDIATE CHAIN, ISOFORM 2"/>
    <property type="match status" value="1"/>
</dbReference>
<comment type="subcellular location">
    <subcellularLocation>
        <location evidence="1">Cell projection</location>
        <location evidence="1">Cilium</location>
    </subcellularLocation>
    <subcellularLocation>
        <location evidence="2">Cytoplasm</location>
        <location evidence="2">Cytoskeleton</location>
    </subcellularLocation>
</comment>
<evidence type="ECO:0000256" key="12">
    <source>
        <dbReference type="ARBA" id="ARBA00023273"/>
    </source>
</evidence>
<keyword evidence="12" id="KW-0966">Cell projection</keyword>
<comment type="similarity">
    <text evidence="3">Belongs to the dynein light intermediate chain family.</text>
</comment>
<dbReference type="GO" id="GO:0045504">
    <property type="term" value="F:dynein heavy chain binding"/>
    <property type="evidence" value="ECO:0007669"/>
    <property type="project" value="TreeGrafter"/>
</dbReference>
<evidence type="ECO:0000256" key="1">
    <source>
        <dbReference type="ARBA" id="ARBA00004138"/>
    </source>
</evidence>
<sequence length="149" mass="16084">MKVLVRALRFLAHTNAAGLFFLGGFGGGGDGLRSTDRSFPGDPNENVDDADEYPGEMRAQFNQFRAYLNHLMFAGADRKFPGKFAPRLDHLRPVTCPVGGDRLSAIGVPKGAETGEALRAWRDVTSRMFPANVRDGDGDEGSKIAGTAR</sequence>